<keyword evidence="7 9" id="KW-1133">Transmembrane helix</keyword>
<feature type="domain" description="ABC transporter" evidence="10">
    <location>
        <begin position="350"/>
        <end position="583"/>
    </location>
</feature>
<keyword evidence="8 9" id="KW-0472">Membrane</keyword>
<dbReference type="InterPro" id="IPR003439">
    <property type="entry name" value="ABC_transporter-like_ATP-bd"/>
</dbReference>
<dbReference type="AlphaFoldDB" id="A0A7T8B9B1"/>
<evidence type="ECO:0000256" key="4">
    <source>
        <dbReference type="ARBA" id="ARBA00022692"/>
    </source>
</evidence>
<dbReference type="InterPro" id="IPR039421">
    <property type="entry name" value="Type_1_exporter"/>
</dbReference>
<evidence type="ECO:0000313" key="12">
    <source>
        <dbReference type="EMBL" id="QQO07775.1"/>
    </source>
</evidence>
<evidence type="ECO:0000256" key="1">
    <source>
        <dbReference type="ARBA" id="ARBA00004651"/>
    </source>
</evidence>
<dbReference type="InterPro" id="IPR003593">
    <property type="entry name" value="AAA+_ATPase"/>
</dbReference>
<keyword evidence="6 12" id="KW-0067">ATP-binding</keyword>
<dbReference type="SUPFAM" id="SSF90123">
    <property type="entry name" value="ABC transporter transmembrane region"/>
    <property type="match status" value="1"/>
</dbReference>
<dbReference type="GO" id="GO:0034040">
    <property type="term" value="F:ATPase-coupled lipid transmembrane transporter activity"/>
    <property type="evidence" value="ECO:0007669"/>
    <property type="project" value="TreeGrafter"/>
</dbReference>
<dbReference type="KEGG" id="bhc:JFL75_12580"/>
<dbReference type="PANTHER" id="PTHR24221">
    <property type="entry name" value="ATP-BINDING CASSETTE SUB-FAMILY B"/>
    <property type="match status" value="1"/>
</dbReference>
<dbReference type="InterPro" id="IPR027417">
    <property type="entry name" value="P-loop_NTPase"/>
</dbReference>
<gene>
    <name evidence="12" type="ORF">JFL75_12580</name>
</gene>
<sequence length="599" mass="64543">MKEKQENNAGSGGAIAAKSTVGWLLDFASPHRRGYIASVIFATLGVACGMAPYFCVARMVIALIQGVREIPFYAAWCLWAAGFWVIRYLCHGVSTTLSHKATFAVISEVRLRLTKKLTRLPMGFLLDTPSGKLKNVLVERADSIETALAHVVPEMSGNVLVSLATIIYLFALDWRMALAALITLPLGFLCYMAMMSGYEGRFMNYVAKNKQLNATAVEYINGIEVIKIFNQSAGSYDKFTRAAKEAANSAIDWMRSTQTYFSLAMSVFPAVLVGILPIGCLLYMAGSLSIETFIMAIILSLGVVGPLITTMSYSDDMGKIAAIVAEITEILEAPDLERPAGEAALLGCGIILQDVSFAYKEETVLNKVSLDIPEGSVTALVGPSGGGKSTLAKLIASLWDTNEGTITIGGTDIRNIPLRQLNDTVAYVTQDTYLFDETIRENIRMGRAGATDAQVEEAAKASGCHDFIMALENGYETRTGSGGGHLSGGEKQRISIARAMLKNAPIVILDEATAYTDPENEAVIQAAVSRLVAGRTLIVIAHRLSTVSDSDKIVVIDKGQVAAQGTHGELLEQSPLYLRMWRAHIAAKDTKDITAEVKA</sequence>
<keyword evidence="2" id="KW-0813">Transport</keyword>
<dbReference type="PROSITE" id="PS00211">
    <property type="entry name" value="ABC_TRANSPORTER_1"/>
    <property type="match status" value="1"/>
</dbReference>
<evidence type="ECO:0000259" key="11">
    <source>
        <dbReference type="PROSITE" id="PS50929"/>
    </source>
</evidence>
<dbReference type="InterPro" id="IPR017871">
    <property type="entry name" value="ABC_transporter-like_CS"/>
</dbReference>
<dbReference type="InterPro" id="IPR036640">
    <property type="entry name" value="ABC1_TM_sf"/>
</dbReference>
<dbReference type="GO" id="GO:0005886">
    <property type="term" value="C:plasma membrane"/>
    <property type="evidence" value="ECO:0007669"/>
    <property type="project" value="UniProtKB-SubCell"/>
</dbReference>
<keyword evidence="3" id="KW-1003">Cell membrane</keyword>
<dbReference type="InterPro" id="IPR011527">
    <property type="entry name" value="ABC1_TM_dom"/>
</dbReference>
<dbReference type="GO" id="GO:0016887">
    <property type="term" value="F:ATP hydrolysis activity"/>
    <property type="evidence" value="ECO:0007669"/>
    <property type="project" value="InterPro"/>
</dbReference>
<name>A0A7T8B9B1_9SPIR</name>
<dbReference type="Pfam" id="PF00664">
    <property type="entry name" value="ABC_membrane"/>
    <property type="match status" value="1"/>
</dbReference>
<feature type="transmembrane region" description="Helical" evidence="9">
    <location>
        <begin position="70"/>
        <end position="90"/>
    </location>
</feature>
<evidence type="ECO:0000256" key="7">
    <source>
        <dbReference type="ARBA" id="ARBA00022989"/>
    </source>
</evidence>
<keyword evidence="5" id="KW-0547">Nucleotide-binding</keyword>
<keyword evidence="13" id="KW-1185">Reference proteome</keyword>
<evidence type="ECO:0000259" key="10">
    <source>
        <dbReference type="PROSITE" id="PS50893"/>
    </source>
</evidence>
<feature type="transmembrane region" description="Helical" evidence="9">
    <location>
        <begin position="35"/>
        <end position="64"/>
    </location>
</feature>
<dbReference type="PANTHER" id="PTHR24221:SF397">
    <property type="entry name" value="ABC TRANSPORTER, ATP-BINDING TRANSMEMBRANE PROTEIN"/>
    <property type="match status" value="1"/>
</dbReference>
<dbReference type="Proteomes" id="UP000595917">
    <property type="component" value="Chromosome"/>
</dbReference>
<protein>
    <submittedName>
        <fullName evidence="12">ABC transporter ATP-binding protein</fullName>
    </submittedName>
</protein>
<reference evidence="12" key="1">
    <citation type="submission" date="2021-01" db="EMBL/GenBank/DDBJ databases">
        <title>Description of Breznakiella homolactica.</title>
        <authorList>
            <person name="Song Y."/>
            <person name="Brune A."/>
        </authorList>
    </citation>
    <scope>NUCLEOTIDE SEQUENCE</scope>
    <source>
        <strain evidence="12">RmG30</strain>
    </source>
</reference>
<dbReference type="SMART" id="SM00382">
    <property type="entry name" value="AAA"/>
    <property type="match status" value="1"/>
</dbReference>
<evidence type="ECO:0000313" key="13">
    <source>
        <dbReference type="Proteomes" id="UP000595917"/>
    </source>
</evidence>
<dbReference type="GO" id="GO:0140359">
    <property type="term" value="F:ABC-type transporter activity"/>
    <property type="evidence" value="ECO:0007669"/>
    <property type="project" value="InterPro"/>
</dbReference>
<feature type="transmembrane region" description="Helical" evidence="9">
    <location>
        <begin position="147"/>
        <end position="170"/>
    </location>
</feature>
<keyword evidence="4 9" id="KW-0812">Transmembrane</keyword>
<evidence type="ECO:0000256" key="2">
    <source>
        <dbReference type="ARBA" id="ARBA00022448"/>
    </source>
</evidence>
<dbReference type="EMBL" id="CP067089">
    <property type="protein sequence ID" value="QQO07775.1"/>
    <property type="molecule type" value="Genomic_DNA"/>
</dbReference>
<dbReference type="Gene3D" id="3.40.50.300">
    <property type="entry name" value="P-loop containing nucleotide triphosphate hydrolases"/>
    <property type="match status" value="1"/>
</dbReference>
<dbReference type="Pfam" id="PF00005">
    <property type="entry name" value="ABC_tran"/>
    <property type="match status" value="1"/>
</dbReference>
<evidence type="ECO:0000256" key="3">
    <source>
        <dbReference type="ARBA" id="ARBA00022475"/>
    </source>
</evidence>
<dbReference type="SUPFAM" id="SSF52540">
    <property type="entry name" value="P-loop containing nucleoside triphosphate hydrolases"/>
    <property type="match status" value="1"/>
</dbReference>
<dbReference type="FunFam" id="3.40.50.300:FF:000221">
    <property type="entry name" value="Multidrug ABC transporter ATP-binding protein"/>
    <property type="match status" value="1"/>
</dbReference>
<organism evidence="12 13">
    <name type="scientific">Breznakiella homolactica</name>
    <dbReference type="NCBI Taxonomy" id="2798577"/>
    <lineage>
        <taxon>Bacteria</taxon>
        <taxon>Pseudomonadati</taxon>
        <taxon>Spirochaetota</taxon>
        <taxon>Spirochaetia</taxon>
        <taxon>Spirochaetales</taxon>
        <taxon>Breznakiellaceae</taxon>
        <taxon>Breznakiella</taxon>
    </lineage>
</organism>
<comment type="subcellular location">
    <subcellularLocation>
        <location evidence="1">Cell membrane</location>
        <topology evidence="1">Multi-pass membrane protein</topology>
    </subcellularLocation>
</comment>
<dbReference type="CDD" id="cd07346">
    <property type="entry name" value="ABC_6TM_exporters"/>
    <property type="match status" value="1"/>
</dbReference>
<accession>A0A7T8B9B1</accession>
<dbReference type="RefSeq" id="WP_215625081.1">
    <property type="nucleotide sequence ID" value="NZ_CP067089.2"/>
</dbReference>
<dbReference type="PROSITE" id="PS50893">
    <property type="entry name" value="ABC_TRANSPORTER_2"/>
    <property type="match status" value="1"/>
</dbReference>
<evidence type="ECO:0000256" key="9">
    <source>
        <dbReference type="SAM" id="Phobius"/>
    </source>
</evidence>
<feature type="domain" description="ABC transmembrane type-1" evidence="11">
    <location>
        <begin position="36"/>
        <end position="319"/>
    </location>
</feature>
<dbReference type="GO" id="GO:0005524">
    <property type="term" value="F:ATP binding"/>
    <property type="evidence" value="ECO:0007669"/>
    <property type="project" value="UniProtKB-KW"/>
</dbReference>
<evidence type="ECO:0000256" key="5">
    <source>
        <dbReference type="ARBA" id="ARBA00022741"/>
    </source>
</evidence>
<dbReference type="PROSITE" id="PS50929">
    <property type="entry name" value="ABC_TM1F"/>
    <property type="match status" value="1"/>
</dbReference>
<feature type="transmembrane region" description="Helical" evidence="9">
    <location>
        <begin position="176"/>
        <end position="194"/>
    </location>
</feature>
<dbReference type="Gene3D" id="1.20.1560.10">
    <property type="entry name" value="ABC transporter type 1, transmembrane domain"/>
    <property type="match status" value="1"/>
</dbReference>
<evidence type="ECO:0000256" key="8">
    <source>
        <dbReference type="ARBA" id="ARBA00023136"/>
    </source>
</evidence>
<evidence type="ECO:0000256" key="6">
    <source>
        <dbReference type="ARBA" id="ARBA00022840"/>
    </source>
</evidence>
<feature type="transmembrane region" description="Helical" evidence="9">
    <location>
        <begin position="260"/>
        <end position="284"/>
    </location>
</feature>
<feature type="transmembrane region" description="Helical" evidence="9">
    <location>
        <begin position="290"/>
        <end position="309"/>
    </location>
</feature>
<proteinExistence type="predicted"/>